<dbReference type="GO" id="GO:0005886">
    <property type="term" value="C:plasma membrane"/>
    <property type="evidence" value="ECO:0007669"/>
    <property type="project" value="UniProtKB-SubCell"/>
</dbReference>
<feature type="transmembrane region" description="Helical" evidence="8">
    <location>
        <begin position="246"/>
        <end position="265"/>
    </location>
</feature>
<reference evidence="9 10" key="1">
    <citation type="submission" date="2017-03" db="EMBL/GenBank/DDBJ databases">
        <title>Complete genome sequence of the novel DNRA strain Pseudomonas sp. S-6-2 isolated from Chinese polluted river sediment. Journal of Biotechnology.</title>
        <authorList>
            <person name="Li J."/>
            <person name="Xiang F."/>
            <person name="Wang L."/>
            <person name="Xi L."/>
            <person name="Liu J."/>
        </authorList>
    </citation>
    <scope>NUCLEOTIDE SEQUENCE [LARGE SCALE GENOMIC DNA]</scope>
    <source>
        <strain evidence="9 10">S-6-2</strain>
    </source>
</reference>
<protein>
    <recommendedName>
        <fullName evidence="11">Intracellular growth attenuator protein IgaA</fullName>
    </recommendedName>
</protein>
<keyword evidence="4" id="KW-0997">Cell inner membrane</keyword>
<organism evidence="9 10">
    <name type="scientific">Halopseudomonas phragmitis</name>
    <dbReference type="NCBI Taxonomy" id="1931241"/>
    <lineage>
        <taxon>Bacteria</taxon>
        <taxon>Pseudomonadati</taxon>
        <taxon>Pseudomonadota</taxon>
        <taxon>Gammaproteobacteria</taxon>
        <taxon>Pseudomonadales</taxon>
        <taxon>Pseudomonadaceae</taxon>
        <taxon>Halopseudomonas</taxon>
    </lineage>
</organism>
<proteinExistence type="inferred from homology"/>
<dbReference type="AlphaFoldDB" id="A0A1V0B0R9"/>
<keyword evidence="5 8" id="KW-0812">Transmembrane</keyword>
<evidence type="ECO:0000256" key="3">
    <source>
        <dbReference type="ARBA" id="ARBA00022475"/>
    </source>
</evidence>
<comment type="similarity">
    <text evidence="2">Belongs to the IgaA family.</text>
</comment>
<evidence type="ECO:0000256" key="1">
    <source>
        <dbReference type="ARBA" id="ARBA00004429"/>
    </source>
</evidence>
<dbReference type="EMBL" id="CP020100">
    <property type="protein sequence ID" value="AQZ93480.1"/>
    <property type="molecule type" value="Genomic_DNA"/>
</dbReference>
<feature type="transmembrane region" description="Helical" evidence="8">
    <location>
        <begin position="222"/>
        <end position="240"/>
    </location>
</feature>
<keyword evidence="7 8" id="KW-0472">Membrane</keyword>
<gene>
    <name evidence="9" type="ORF">BVH74_01280</name>
</gene>
<evidence type="ECO:0000256" key="6">
    <source>
        <dbReference type="ARBA" id="ARBA00022989"/>
    </source>
</evidence>
<comment type="subcellular location">
    <subcellularLocation>
        <location evidence="1">Cell inner membrane</location>
        <topology evidence="1">Multi-pass membrane protein</topology>
    </subcellularLocation>
</comment>
<dbReference type="RefSeq" id="WP_080048338.1">
    <property type="nucleotide sequence ID" value="NZ_CP020100.1"/>
</dbReference>
<dbReference type="KEGG" id="ppha:BVH74_01280"/>
<evidence type="ECO:0008006" key="11">
    <source>
        <dbReference type="Google" id="ProtNLM"/>
    </source>
</evidence>
<keyword evidence="10" id="KW-1185">Reference proteome</keyword>
<evidence type="ECO:0000256" key="4">
    <source>
        <dbReference type="ARBA" id="ARBA00022519"/>
    </source>
</evidence>
<evidence type="ECO:0000256" key="5">
    <source>
        <dbReference type="ARBA" id="ARBA00022692"/>
    </source>
</evidence>
<dbReference type="Proteomes" id="UP000243488">
    <property type="component" value="Chromosome"/>
</dbReference>
<sequence length="709" mass="78588">MSLPVLVALAERNAEFNSFRHRQAHAAKAADRFIRSSPFIRSITAEEEEALQPYLVEALVPHDPITLRSKGVYRLRGVHSRLGEDSGDPHKPPAVDMINGLEVKVPYDARDYLDDSVVSADVVFAGHYAILLRFNDTFDIVEGHGRFKLTEAQLARWMAGEAGAVEHAIGFDVVGKRLRRTLTHSADAKTEQTISEAVGAVRILAQRPETPAELKRRKGPGLGFLSGLIWLLAFYLFAIGQESGQWASGVVALCLSVLAIWLFWFRRKRHEPVGVNLVEGPLRLLPHANPDWAAEHAVALSDKLAFTVPYYWEHELADRAVTRAEVRVTDFSCVSFNGKLSLDQERPYRGPLRWGRHLVLAIVACLGLLWVQSESQNPFADVLWGFHHLQGSSPVLYASAEDIIAAKPHIGSLIAVEGDGRCQIGAPSSVHGSYRLNCDAVRWGGTAQPIEFSRRIEHLGEMYDATLIKAHRLQLEDLPRSVPLEAFLSSDLFVVVNHAQAVDAIRNLCFDGQPGQKLSPSLPNSALMACVLTDEFLRKGFHPVRPAEEGETPRSPLISRADIDGFNLQVRFLGQQVIADNIRALFEQLAPLQAGGVLLVVEMPKSKSRTYVERYTDQKKLMDRLLAYANGEQSDNFNLEGVVTSRGQTADGAIKLTLGIREPGESDVSRIIRACWALLVLLLLLLHVPAALWKITRTLVRSLVRRPAN</sequence>
<dbReference type="Pfam" id="PF07095">
    <property type="entry name" value="IgaA"/>
    <property type="match status" value="1"/>
</dbReference>
<accession>A0A1V0B0R9</accession>
<evidence type="ECO:0000256" key="7">
    <source>
        <dbReference type="ARBA" id="ARBA00023136"/>
    </source>
</evidence>
<dbReference type="InterPro" id="IPR010771">
    <property type="entry name" value="IgaA"/>
</dbReference>
<evidence type="ECO:0000313" key="9">
    <source>
        <dbReference type="EMBL" id="AQZ93480.1"/>
    </source>
</evidence>
<keyword evidence="3" id="KW-1003">Cell membrane</keyword>
<name>A0A1V0B0R9_9GAMM</name>
<feature type="transmembrane region" description="Helical" evidence="8">
    <location>
        <begin position="676"/>
        <end position="696"/>
    </location>
</feature>
<evidence type="ECO:0000256" key="8">
    <source>
        <dbReference type="SAM" id="Phobius"/>
    </source>
</evidence>
<keyword evidence="6 8" id="KW-1133">Transmembrane helix</keyword>
<evidence type="ECO:0000256" key="2">
    <source>
        <dbReference type="ARBA" id="ARBA00009494"/>
    </source>
</evidence>
<evidence type="ECO:0000313" key="10">
    <source>
        <dbReference type="Proteomes" id="UP000243488"/>
    </source>
</evidence>